<name>A0ACB9RA75_9MYRT</name>
<reference evidence="2" key="1">
    <citation type="journal article" date="2023" name="Front. Plant Sci.">
        <title>Chromosomal-level genome assembly of Melastoma candidum provides insights into trichome evolution.</title>
        <authorList>
            <person name="Zhong Y."/>
            <person name="Wu W."/>
            <person name="Sun C."/>
            <person name="Zou P."/>
            <person name="Liu Y."/>
            <person name="Dai S."/>
            <person name="Zhou R."/>
        </authorList>
    </citation>
    <scope>NUCLEOTIDE SEQUENCE [LARGE SCALE GENOMIC DNA]</scope>
</reference>
<organism evidence="1 2">
    <name type="scientific">Melastoma candidum</name>
    <dbReference type="NCBI Taxonomy" id="119954"/>
    <lineage>
        <taxon>Eukaryota</taxon>
        <taxon>Viridiplantae</taxon>
        <taxon>Streptophyta</taxon>
        <taxon>Embryophyta</taxon>
        <taxon>Tracheophyta</taxon>
        <taxon>Spermatophyta</taxon>
        <taxon>Magnoliopsida</taxon>
        <taxon>eudicotyledons</taxon>
        <taxon>Gunneridae</taxon>
        <taxon>Pentapetalae</taxon>
        <taxon>rosids</taxon>
        <taxon>malvids</taxon>
        <taxon>Myrtales</taxon>
        <taxon>Melastomataceae</taxon>
        <taxon>Melastomatoideae</taxon>
        <taxon>Melastomateae</taxon>
        <taxon>Melastoma</taxon>
    </lineage>
</organism>
<keyword evidence="2" id="KW-1185">Reference proteome</keyword>
<dbReference type="EMBL" id="CM042883">
    <property type="protein sequence ID" value="KAI4375764.1"/>
    <property type="molecule type" value="Genomic_DNA"/>
</dbReference>
<evidence type="ECO:0000313" key="1">
    <source>
        <dbReference type="EMBL" id="KAI4375764.1"/>
    </source>
</evidence>
<accession>A0ACB9RA75</accession>
<protein>
    <submittedName>
        <fullName evidence="1">Uncharacterized protein</fullName>
    </submittedName>
</protein>
<sequence>MRSMLTERKGIAITLCLLLVATERKCSNFIRFNSSWRWRCNCPRWNQFLMIKKNVILEIFLFRGVGEDSLSKNIPCSKDMAQTKGLRQVTAFRFLNGLHRVKGNTMQRQQHNQIGYFVVVVERPFGLFIHGSVPMSRQPNFRTSALHAKAGSVPLHLQGSVG</sequence>
<comment type="caution">
    <text evidence="1">The sequence shown here is derived from an EMBL/GenBank/DDBJ whole genome shotgun (WGS) entry which is preliminary data.</text>
</comment>
<proteinExistence type="predicted"/>
<dbReference type="Proteomes" id="UP001057402">
    <property type="component" value="Chromosome 4"/>
</dbReference>
<evidence type="ECO:0000313" key="2">
    <source>
        <dbReference type="Proteomes" id="UP001057402"/>
    </source>
</evidence>
<gene>
    <name evidence="1" type="ORF">MLD38_013591</name>
</gene>